<reference evidence="2" key="4">
    <citation type="submission" date="2000-08" db="EMBL/GenBank/DDBJ databases">
        <authorList>
            <person name="Adachi J."/>
            <person name="Aizawa K."/>
            <person name="Akahira S."/>
            <person name="Akimura T."/>
            <person name="Arai A."/>
            <person name="Aono H."/>
            <person name="Arakawa T."/>
            <person name="Bono H."/>
            <person name="Carninci P."/>
            <person name="Fukuda S."/>
            <person name="Fukunishi Y."/>
            <person name="Furuno M."/>
            <person name="Hanagaki T."/>
            <person name="Hara A."/>
            <person name="Hayatsu N."/>
            <person name="Hiramoto K."/>
            <person name="Hiraoka T."/>
            <person name="Hori F."/>
            <person name="Imotani K."/>
            <person name="Ishii Y."/>
            <person name="Itoh M."/>
            <person name="Izawa M."/>
            <person name="Kasukawa T."/>
            <person name="Kato H."/>
            <person name="Kawai J."/>
            <person name="Kojima Y."/>
            <person name="Konno H."/>
            <person name="Kouda M."/>
            <person name="Koya S."/>
            <person name="Kurihara C."/>
            <person name="Matsuyama T."/>
            <person name="Miyazaki A."/>
            <person name="Nishi K."/>
            <person name="Nomura K."/>
            <person name="Numazaki R."/>
            <person name="Ohno M."/>
            <person name="Okazaki Y."/>
            <person name="Okido T."/>
            <person name="Owa C."/>
            <person name="Saito H."/>
            <person name="Saito R."/>
            <person name="Sakai C."/>
            <person name="Sakai K."/>
            <person name="Sano H."/>
            <person name="Sasaki D."/>
            <person name="Shibata K."/>
            <person name="Shibata Y."/>
            <person name="Shinagawa A."/>
            <person name="Shiraki T."/>
            <person name="Sogabe Y."/>
            <person name="Suzuki H."/>
            <person name="Tagami M."/>
            <person name="Tagawa A."/>
            <person name="Takahashi F."/>
            <person name="Tanaka T."/>
            <person name="Tejima Y."/>
            <person name="Toya T."/>
            <person name="Yamamura T."/>
            <person name="Yasunishi A."/>
            <person name="Yoshida K."/>
            <person name="Yoshino M."/>
            <person name="Muramatsu M."/>
            <person name="Hayashizaki Y."/>
        </authorList>
    </citation>
    <scope>NUCLEOTIDE SEQUENCE</scope>
    <source>
        <strain evidence="2">C57BL/6J</strain>
        <tissue evidence="2">Forelimb</tissue>
    </source>
</reference>
<evidence type="ECO:0000256" key="1">
    <source>
        <dbReference type="SAM" id="MobiDB-lite"/>
    </source>
</evidence>
<reference evidence="2" key="1">
    <citation type="journal article" date="1999" name="Methods Enzymol.">
        <title>High-efficiency full-length cDNA cloning.</title>
        <authorList>
            <person name="Carninci P."/>
            <person name="Hayashizaki Y."/>
        </authorList>
    </citation>
    <scope>NUCLEOTIDE SEQUENCE</scope>
    <source>
        <strain evidence="2">C57BL/6J</strain>
        <tissue evidence="2">Forelimb</tissue>
    </source>
</reference>
<organism evidence="2">
    <name type="scientific">Mus musculus</name>
    <name type="common">Mouse</name>
    <dbReference type="NCBI Taxonomy" id="10090"/>
    <lineage>
        <taxon>Eukaryota</taxon>
        <taxon>Metazoa</taxon>
        <taxon>Chordata</taxon>
        <taxon>Craniata</taxon>
        <taxon>Vertebrata</taxon>
        <taxon>Euteleostomi</taxon>
        <taxon>Mammalia</taxon>
        <taxon>Eutheria</taxon>
        <taxon>Euarchontoglires</taxon>
        <taxon>Glires</taxon>
        <taxon>Rodentia</taxon>
        <taxon>Myomorpha</taxon>
        <taxon>Muroidea</taxon>
        <taxon>Muridae</taxon>
        <taxon>Murinae</taxon>
        <taxon>Mus</taxon>
        <taxon>Mus</taxon>
    </lineage>
</organism>
<sequence>CESTITNPTAAATQPCQALSASAGGLGSPRGAEGPEQRLRPTPILPGLAGYSAAGRRRLCRLAAPQGRLIAAAEARAAAEDGAEGRRLCCCRGRRRRCRFSEFHQ</sequence>
<feature type="region of interest" description="Disordered" evidence="1">
    <location>
        <begin position="21"/>
        <end position="44"/>
    </location>
</feature>
<reference evidence="2" key="8">
    <citation type="journal article" date="2005" name="Science">
        <title>Antisense Transcription in the Mammalian Transcriptome.</title>
        <authorList>
            <consortium name="RIKEN Genome Exploration Research Group and Genome Science Group (Genome Network Project Core Group) and the FANTOM Consortium"/>
        </authorList>
    </citation>
    <scope>NUCLEOTIDE SEQUENCE</scope>
    <source>
        <strain evidence="2">C57BL/6J</strain>
        <tissue evidence="2">Forelimb</tissue>
    </source>
</reference>
<proteinExistence type="evidence at transcript level"/>
<dbReference type="AGR" id="MGI:1341850"/>
<feature type="non-terminal residue" evidence="2">
    <location>
        <position position="1"/>
    </location>
</feature>
<reference evidence="2" key="5">
    <citation type="journal article" date="2001" name="Nature">
        <title>Functional annotation of a full-length mouse cDNA collection.</title>
        <authorList>
            <consortium name="The RIKEN Genome Exploration Research Group Phase II Team and the FANTOM Consortium"/>
        </authorList>
    </citation>
    <scope>NUCLEOTIDE SEQUENCE</scope>
    <source>
        <strain evidence="2">C57BL/6J</strain>
        <tissue evidence="2">Forelimb</tissue>
    </source>
</reference>
<name>Q8BT47_MOUSE</name>
<dbReference type="EMBL" id="AK020027">
    <property type="protein sequence ID" value="BAC25611.1"/>
    <property type="molecule type" value="mRNA"/>
</dbReference>
<reference evidence="2" key="7">
    <citation type="journal article" date="2005" name="Science">
        <title>The Transcriptional Landscape of the Mammalian Genome.</title>
        <authorList>
            <consortium name="The FANTOM Consortium"/>
            <consortium name="Riken Genome Exploration Research Group and Genome Science Group (Genome Network Project Core Group)"/>
        </authorList>
    </citation>
    <scope>NUCLEOTIDE SEQUENCE</scope>
    <source>
        <strain evidence="2">C57BL/6J</strain>
        <tissue evidence="2">Forelimb</tissue>
    </source>
</reference>
<protein>
    <submittedName>
        <fullName evidence="2">Uncharacterized protein</fullName>
    </submittedName>
</protein>
<accession>Q8BT47</accession>
<gene>
    <name evidence="3" type="primary">Rb1cc1</name>
</gene>
<reference evidence="2" key="6">
    <citation type="journal article" date="2002" name="Nature">
        <title>Analysis of the mouse transcriptome based on functional annotation of 60,770 full-length cDNAs.</title>
        <authorList>
            <consortium name="The FANTOM Consortium and the RIKEN Genome Exploration Research Group Phase I and II Team"/>
        </authorList>
    </citation>
    <scope>NUCLEOTIDE SEQUENCE</scope>
    <source>
        <strain evidence="2">C57BL/6J</strain>
        <tissue evidence="2">Forelimb</tissue>
    </source>
</reference>
<reference evidence="2" key="2">
    <citation type="journal article" date="2000" name="Genome Res.">
        <title>Normalization and subtraction of cap-trapper-selected cDNAs to prepare full-length cDNA libraries for rapid discovery of new genes.</title>
        <authorList>
            <person name="Carninci P."/>
            <person name="Shibata Y."/>
            <person name="Hayatsu N."/>
            <person name="Sugahara Y."/>
            <person name="Shibata K."/>
            <person name="Itoh M."/>
            <person name="Konno H."/>
            <person name="Okazaki Y."/>
            <person name="Muramatsu M."/>
            <person name="Hayashizaki Y."/>
        </authorList>
    </citation>
    <scope>NUCLEOTIDE SEQUENCE</scope>
    <source>
        <strain evidence="2">C57BL/6J</strain>
        <tissue evidence="2">Forelimb</tissue>
    </source>
</reference>
<evidence type="ECO:0000313" key="3">
    <source>
        <dbReference type="MGI" id="MGI:1341850"/>
    </source>
</evidence>
<dbReference type="AlphaFoldDB" id="Q8BT47"/>
<reference evidence="2" key="3">
    <citation type="journal article" date="2000" name="Genome Res.">
        <title>RIKEN integrated sequence analysis (RISA) system--384-format sequencing pipeline with 384 multicapillary sequencer.</title>
        <authorList>
            <person name="Shibata K."/>
            <person name="Itoh M."/>
            <person name="Aizawa K."/>
            <person name="Nagaoka S."/>
            <person name="Sasaki N."/>
            <person name="Carninci P."/>
            <person name="Konno H."/>
            <person name="Akiyama J."/>
            <person name="Nishi K."/>
            <person name="Kitsunai T."/>
            <person name="Tashiro H."/>
            <person name="Itoh M."/>
            <person name="Sumi N."/>
            <person name="Ishii Y."/>
            <person name="Nakamura S."/>
            <person name="Hazama M."/>
            <person name="Nishine T."/>
            <person name="Harada A."/>
            <person name="Yamamoto R."/>
            <person name="Matsumoto H."/>
            <person name="Sakaguchi S."/>
            <person name="Ikegami T."/>
            <person name="Kashiwagi K."/>
            <person name="Fujiwake S."/>
            <person name="Inoue K."/>
            <person name="Togawa Y."/>
            <person name="Izawa M."/>
            <person name="Ohara E."/>
            <person name="Watahiki M."/>
            <person name="Yoneda Y."/>
            <person name="Ishikawa T."/>
            <person name="Ozawa K."/>
            <person name="Tanaka T."/>
            <person name="Matsuura S."/>
            <person name="Kawai J."/>
            <person name="Okazaki Y."/>
            <person name="Muramatsu M."/>
            <person name="Inoue Y."/>
            <person name="Kira A."/>
            <person name="Hayashizaki Y."/>
        </authorList>
    </citation>
    <scope>NUCLEOTIDE SEQUENCE</scope>
    <source>
        <strain evidence="2">C57BL/6J</strain>
        <tissue evidence="2">Forelimb</tissue>
    </source>
</reference>
<evidence type="ECO:0000313" key="2">
    <source>
        <dbReference type="EMBL" id="BAC25611.1"/>
    </source>
</evidence>
<dbReference type="MGI" id="MGI:1341850">
    <property type="gene designation" value="Rb1cc1"/>
</dbReference>